<dbReference type="Pfam" id="PF06224">
    <property type="entry name" value="AlkZ-like"/>
    <property type="match status" value="1"/>
</dbReference>
<evidence type="ECO:0000313" key="1">
    <source>
        <dbReference type="EMBL" id="NKG22278.1"/>
    </source>
</evidence>
<sequence length="417" mass="46301">MNRSLSLSQARRVAVAAQGLHKVRPATPVTLGAVGRTFARLELIQIDSVNVLSRAQYLPIFSRLGPYAPELLDRLAVRHPRQAVEYWAHEASLVRSEHFGDLVPWQRRKWIGSLKTLDEDGKVLAEQILDLLDTSHAMTSREISTELGHQHVKVNDAWGWNWSVVKRALEALFAEGLIGTEGRNSAFERRYTSLHKVFPKGIPATTSDGRTGMERLLVAAARAHGVGSAHCLADYFRLPLRQSAVVLEELAERSILERAKIAGINETYYLLPDTKIPRKAAGRALLGPFDSMVFNRRRLENLFGFTYRLEIYTPSAKRVYGYYVLPFLLGERLVARVDLKADRSSGRLLVRGSFAEPGAPGDTAVELAAELLLMAKWLGLNEVVVSQHGNLAAALEFSLSSPETGQKPQVKAISHVD</sequence>
<reference evidence="1 2" key="1">
    <citation type="submission" date="2020-04" db="EMBL/GenBank/DDBJ databases">
        <title>Paeniglutamicibacter sp. ANT13_2, a novel actinomycete isolated from sediment in Antarctica.</title>
        <authorList>
            <person name="Sakdapetsiri C."/>
            <person name="Pinyakong O."/>
        </authorList>
    </citation>
    <scope>NUCLEOTIDE SEQUENCE [LARGE SCALE GENOMIC DNA]</scope>
    <source>
        <strain evidence="1 2">ANT13_2</strain>
    </source>
</reference>
<dbReference type="InterPro" id="IPR009351">
    <property type="entry name" value="AlkZ-like"/>
</dbReference>
<protein>
    <submittedName>
        <fullName evidence="1">Winged helix-turn-helix domain-containing protein</fullName>
    </submittedName>
</protein>
<keyword evidence="2" id="KW-1185">Reference proteome</keyword>
<dbReference type="PANTHER" id="PTHR30528:SF0">
    <property type="entry name" value="CYTOPLASMIC PROTEIN"/>
    <property type="match status" value="1"/>
</dbReference>
<dbReference type="Proteomes" id="UP000746595">
    <property type="component" value="Unassembled WGS sequence"/>
</dbReference>
<accession>A0ABX1G7M6</accession>
<comment type="caution">
    <text evidence="1">The sequence shown here is derived from an EMBL/GenBank/DDBJ whole genome shotgun (WGS) entry which is preliminary data.</text>
</comment>
<evidence type="ECO:0000313" key="2">
    <source>
        <dbReference type="Proteomes" id="UP000746595"/>
    </source>
</evidence>
<dbReference type="EMBL" id="JAAWVT010000009">
    <property type="protein sequence ID" value="NKG22278.1"/>
    <property type="molecule type" value="Genomic_DNA"/>
</dbReference>
<name>A0ABX1G7M6_9MICC</name>
<dbReference type="RefSeq" id="WP_168153062.1">
    <property type="nucleotide sequence ID" value="NZ_JAAWVT010000009.1"/>
</dbReference>
<dbReference type="PANTHER" id="PTHR30528">
    <property type="entry name" value="CYTOPLASMIC PROTEIN"/>
    <property type="match status" value="1"/>
</dbReference>
<organism evidence="1 2">
    <name type="scientific">Paeniglutamicibacter terrestris</name>
    <dbReference type="NCBI Taxonomy" id="2723403"/>
    <lineage>
        <taxon>Bacteria</taxon>
        <taxon>Bacillati</taxon>
        <taxon>Actinomycetota</taxon>
        <taxon>Actinomycetes</taxon>
        <taxon>Micrococcales</taxon>
        <taxon>Micrococcaceae</taxon>
        <taxon>Paeniglutamicibacter</taxon>
    </lineage>
</organism>
<gene>
    <name evidence="1" type="ORF">HED64_16385</name>
</gene>
<proteinExistence type="predicted"/>